<organism evidence="1 2">
    <name type="scientific">Dispira parvispora</name>
    <dbReference type="NCBI Taxonomy" id="1520584"/>
    <lineage>
        <taxon>Eukaryota</taxon>
        <taxon>Fungi</taxon>
        <taxon>Fungi incertae sedis</taxon>
        <taxon>Zoopagomycota</taxon>
        <taxon>Kickxellomycotina</taxon>
        <taxon>Dimargaritomycetes</taxon>
        <taxon>Dimargaritales</taxon>
        <taxon>Dimargaritaceae</taxon>
        <taxon>Dispira</taxon>
    </lineage>
</organism>
<evidence type="ECO:0000313" key="1">
    <source>
        <dbReference type="EMBL" id="KAJ1959318.1"/>
    </source>
</evidence>
<name>A0A9W8E5E8_9FUNG</name>
<dbReference type="EMBL" id="JANBPY010001621">
    <property type="protein sequence ID" value="KAJ1959318.1"/>
    <property type="molecule type" value="Genomic_DNA"/>
</dbReference>
<keyword evidence="2" id="KW-1185">Reference proteome</keyword>
<comment type="caution">
    <text evidence="1">The sequence shown here is derived from an EMBL/GenBank/DDBJ whole genome shotgun (WGS) entry which is preliminary data.</text>
</comment>
<proteinExistence type="predicted"/>
<evidence type="ECO:0000313" key="2">
    <source>
        <dbReference type="Proteomes" id="UP001150925"/>
    </source>
</evidence>
<protein>
    <submittedName>
        <fullName evidence="1">Uncharacterized protein</fullName>
    </submittedName>
</protein>
<dbReference type="AlphaFoldDB" id="A0A9W8E5E8"/>
<accession>A0A9W8E5E8</accession>
<sequence>MGHPSKETHELYGDTIEQLVKLDPFVTLGVLMKESKTTMIDVWHVFHNRE</sequence>
<gene>
    <name evidence="1" type="ORF">IWQ62_004658</name>
</gene>
<dbReference type="Proteomes" id="UP001150925">
    <property type="component" value="Unassembled WGS sequence"/>
</dbReference>
<reference evidence="1" key="1">
    <citation type="submission" date="2022-07" db="EMBL/GenBank/DDBJ databases">
        <title>Phylogenomic reconstructions and comparative analyses of Kickxellomycotina fungi.</title>
        <authorList>
            <person name="Reynolds N.K."/>
            <person name="Stajich J.E."/>
            <person name="Barry K."/>
            <person name="Grigoriev I.V."/>
            <person name="Crous P."/>
            <person name="Smith M.E."/>
        </authorList>
    </citation>
    <scope>NUCLEOTIDE SEQUENCE</scope>
    <source>
        <strain evidence="1">RSA 1196</strain>
    </source>
</reference>